<accession>A0A1X7KSL7</accession>
<dbReference type="PANTHER" id="PTHR43103:SF5">
    <property type="entry name" value="4-EPIMERASE, PUTATIVE (AFU_ORTHOLOGUE AFUA_7G00360)-RELATED"/>
    <property type="match status" value="1"/>
</dbReference>
<dbReference type="RefSeq" id="WP_085484021.1">
    <property type="nucleotide sequence ID" value="NZ_FXAT01000004.1"/>
</dbReference>
<keyword evidence="2" id="KW-0560">Oxidoreductase</keyword>
<dbReference type="EMBL" id="FXAT01000004">
    <property type="protein sequence ID" value="SMG44475.1"/>
    <property type="molecule type" value="Genomic_DNA"/>
</dbReference>
<name>A0A1X7KSL7_9BURK</name>
<dbReference type="PANTHER" id="PTHR43103">
    <property type="entry name" value="NUCLEOSIDE-DIPHOSPHATE-SUGAR EPIMERASE"/>
    <property type="match status" value="1"/>
</dbReference>
<dbReference type="STRING" id="1515439.SAMN06265784_104267"/>
<gene>
    <name evidence="5" type="ORF">SAMN06265784_104267</name>
</gene>
<dbReference type="Proteomes" id="UP000193228">
    <property type="component" value="Unassembled WGS sequence"/>
</dbReference>
<dbReference type="AlphaFoldDB" id="A0A1X7KSL7"/>
<organism evidence="5 6">
    <name type="scientific">Paraburkholderia susongensis</name>
    <dbReference type="NCBI Taxonomy" id="1515439"/>
    <lineage>
        <taxon>Bacteria</taxon>
        <taxon>Pseudomonadati</taxon>
        <taxon>Pseudomonadota</taxon>
        <taxon>Betaproteobacteria</taxon>
        <taxon>Burkholderiales</taxon>
        <taxon>Burkholderiaceae</taxon>
        <taxon>Paraburkholderia</taxon>
    </lineage>
</organism>
<evidence type="ECO:0000256" key="1">
    <source>
        <dbReference type="ARBA" id="ARBA00007637"/>
    </source>
</evidence>
<evidence type="ECO:0000256" key="3">
    <source>
        <dbReference type="ARBA" id="ARBA00023027"/>
    </source>
</evidence>
<dbReference type="InterPro" id="IPR001509">
    <property type="entry name" value="Epimerase_deHydtase"/>
</dbReference>
<dbReference type="Pfam" id="PF01370">
    <property type="entry name" value="Epimerase"/>
    <property type="match status" value="1"/>
</dbReference>
<protein>
    <submittedName>
        <fullName evidence="5">Uronate dehydrogenase</fullName>
    </submittedName>
</protein>
<dbReference type="GO" id="GO:0016491">
    <property type="term" value="F:oxidoreductase activity"/>
    <property type="evidence" value="ECO:0007669"/>
    <property type="project" value="UniProtKB-KW"/>
</dbReference>
<evidence type="ECO:0000256" key="2">
    <source>
        <dbReference type="ARBA" id="ARBA00023002"/>
    </source>
</evidence>
<keyword evidence="6" id="KW-1185">Reference proteome</keyword>
<reference evidence="6" key="1">
    <citation type="submission" date="2017-04" db="EMBL/GenBank/DDBJ databases">
        <authorList>
            <person name="Varghese N."/>
            <person name="Submissions S."/>
        </authorList>
    </citation>
    <scope>NUCLEOTIDE SEQUENCE [LARGE SCALE GENOMIC DNA]</scope>
    <source>
        <strain evidence="6">LMG 29540</strain>
    </source>
</reference>
<comment type="similarity">
    <text evidence="1">Belongs to the NAD(P)-dependent epimerase/dehydratase family.</text>
</comment>
<dbReference type="InterPro" id="IPR036291">
    <property type="entry name" value="NAD(P)-bd_dom_sf"/>
</dbReference>
<dbReference type="Gene3D" id="3.40.50.720">
    <property type="entry name" value="NAD(P)-binding Rossmann-like Domain"/>
    <property type="match status" value="1"/>
</dbReference>
<sequence length="279" mass="30697">MTRKTLFITGAAGGIATHLRRELAGRYQLRLCDLRPVSDLAPHEEFVPAALEDLPALERAMRGADAVLHLGGLSMEGPWEEVLPSNIDGGYNAFEAAHRAGVRRFLFASSNHAVGFYERTRTIDHEAALRPDSRYGVSKAFGELLGRLYADKYGMEVLCLRIGNVNARPLDERRLAIWLSPRDMAQLVTIGVEHPDIRFEVVYGVSGNRRSWYDNRNAYRLGYRPLDDSEAFAADVIAAAPSEDPRGAPYQGGAFVHEEAFANPAPLPGRTPARKGPGA</sequence>
<dbReference type="OrthoDB" id="8770295at2"/>
<proteinExistence type="inferred from homology"/>
<evidence type="ECO:0000313" key="6">
    <source>
        <dbReference type="Proteomes" id="UP000193228"/>
    </source>
</evidence>
<dbReference type="SUPFAM" id="SSF51735">
    <property type="entry name" value="NAD(P)-binding Rossmann-fold domains"/>
    <property type="match status" value="1"/>
</dbReference>
<keyword evidence="3" id="KW-0520">NAD</keyword>
<evidence type="ECO:0000313" key="5">
    <source>
        <dbReference type="EMBL" id="SMG44475.1"/>
    </source>
</evidence>
<feature type="domain" description="NAD-dependent epimerase/dehydratase" evidence="4">
    <location>
        <begin position="7"/>
        <end position="166"/>
    </location>
</feature>
<evidence type="ECO:0000259" key="4">
    <source>
        <dbReference type="Pfam" id="PF01370"/>
    </source>
</evidence>